<name>A0A1J1IZV0_9DIPT</name>
<proteinExistence type="predicted"/>
<accession>A0A1J1IZV0</accession>
<organism evidence="1 2">
    <name type="scientific">Clunio marinus</name>
    <dbReference type="NCBI Taxonomy" id="568069"/>
    <lineage>
        <taxon>Eukaryota</taxon>
        <taxon>Metazoa</taxon>
        <taxon>Ecdysozoa</taxon>
        <taxon>Arthropoda</taxon>
        <taxon>Hexapoda</taxon>
        <taxon>Insecta</taxon>
        <taxon>Pterygota</taxon>
        <taxon>Neoptera</taxon>
        <taxon>Endopterygota</taxon>
        <taxon>Diptera</taxon>
        <taxon>Nematocera</taxon>
        <taxon>Chironomoidea</taxon>
        <taxon>Chironomidae</taxon>
        <taxon>Clunio</taxon>
    </lineage>
</organism>
<reference evidence="1 2" key="1">
    <citation type="submission" date="2015-04" db="EMBL/GenBank/DDBJ databases">
        <authorList>
            <person name="Syromyatnikov M.Y."/>
            <person name="Popov V.N."/>
        </authorList>
    </citation>
    <scope>NUCLEOTIDE SEQUENCE [LARGE SCALE GENOMIC DNA]</scope>
</reference>
<dbReference type="EMBL" id="CVRI01000065">
    <property type="protein sequence ID" value="CRL05733.1"/>
    <property type="molecule type" value="Genomic_DNA"/>
</dbReference>
<keyword evidence="2" id="KW-1185">Reference proteome</keyword>
<gene>
    <name evidence="1" type="ORF">CLUMA_CG018762</name>
</gene>
<dbReference type="Proteomes" id="UP000183832">
    <property type="component" value="Unassembled WGS sequence"/>
</dbReference>
<evidence type="ECO:0000313" key="2">
    <source>
        <dbReference type="Proteomes" id="UP000183832"/>
    </source>
</evidence>
<sequence>MKERRIAMQQRTLLKNFSHRNFYAFNVISSYLQLISRVNFTAIKTFERRRSSVHRVVLKQRPVRRRTPLHQSPTCCVYEAVSTVFTITNTFKEI</sequence>
<protein>
    <submittedName>
        <fullName evidence="1">CLUMA_CG018762, isoform A</fullName>
    </submittedName>
</protein>
<dbReference type="AlphaFoldDB" id="A0A1J1IZV0"/>
<evidence type="ECO:0000313" key="1">
    <source>
        <dbReference type="EMBL" id="CRL05733.1"/>
    </source>
</evidence>